<dbReference type="SUPFAM" id="SSF52833">
    <property type="entry name" value="Thioredoxin-like"/>
    <property type="match status" value="1"/>
</dbReference>
<dbReference type="Proteomes" id="UP000235387">
    <property type="component" value="Unassembled WGS sequence"/>
</dbReference>
<dbReference type="GO" id="GO:0045454">
    <property type="term" value="P:cell redox homeostasis"/>
    <property type="evidence" value="ECO:0007669"/>
    <property type="project" value="TreeGrafter"/>
</dbReference>
<accession>A0A2N7L825</accession>
<dbReference type="RefSeq" id="WP_017017008.1">
    <property type="nucleotide sequence ID" value="NZ_AJYG02000063.1"/>
</dbReference>
<sequence length="81" mass="8828">MNSGGRVKRITIYTSRQCAHCNAAKQFFDSKKIAYRECDVGTPRGKKEHAALGARGVPVIKIGDKVLHGFSPKAVEQALKS</sequence>
<gene>
    <name evidence="2" type="ORF">ACED35_12930</name>
    <name evidence="3" type="ORF">BCT23_20760</name>
</gene>
<dbReference type="InterPro" id="IPR036249">
    <property type="entry name" value="Thioredoxin-like_sf"/>
</dbReference>
<dbReference type="AlphaFoldDB" id="A0A2N7L825"/>
<name>A0A2N7L825_9GAMM</name>
<reference evidence="4" key="1">
    <citation type="submission" date="2016-07" db="EMBL/GenBank/DDBJ databases">
        <title>Nontailed viruses are major unrecognized killers of bacteria in the ocean.</title>
        <authorList>
            <person name="Kauffman K."/>
            <person name="Hussain F."/>
            <person name="Yang J."/>
            <person name="Arevalo P."/>
            <person name="Brown J."/>
            <person name="Cutler M."/>
            <person name="Kelly L."/>
            <person name="Polz M.F."/>
        </authorList>
    </citation>
    <scope>NUCLEOTIDE SEQUENCE [LARGE SCALE GENOMIC DNA]</scope>
    <source>
        <strain evidence="4">10N.261.45.A10</strain>
    </source>
</reference>
<proteinExistence type="predicted"/>
<dbReference type="PANTHER" id="PTHR34386:SF1">
    <property type="entry name" value="GLUTAREDOXIN-LIKE PROTEIN NRDH"/>
    <property type="match status" value="1"/>
</dbReference>
<evidence type="ECO:0000313" key="2">
    <source>
        <dbReference type="EMBL" id="MEZ8082026.1"/>
    </source>
</evidence>
<dbReference type="Gene3D" id="3.40.30.10">
    <property type="entry name" value="Glutaredoxin"/>
    <property type="match status" value="1"/>
</dbReference>
<dbReference type="InterPro" id="IPR002109">
    <property type="entry name" value="Glutaredoxin"/>
</dbReference>
<feature type="domain" description="Glutaredoxin" evidence="1">
    <location>
        <begin position="10"/>
        <end position="66"/>
    </location>
</feature>
<dbReference type="InterPro" id="IPR051548">
    <property type="entry name" value="Grx-like_ET"/>
</dbReference>
<dbReference type="GO" id="GO:0009055">
    <property type="term" value="F:electron transfer activity"/>
    <property type="evidence" value="ECO:0007669"/>
    <property type="project" value="TreeGrafter"/>
</dbReference>
<organism evidence="3 4">
    <name type="scientific">Enterovibrio norvegicus</name>
    <dbReference type="NCBI Taxonomy" id="188144"/>
    <lineage>
        <taxon>Bacteria</taxon>
        <taxon>Pseudomonadati</taxon>
        <taxon>Pseudomonadota</taxon>
        <taxon>Gammaproteobacteria</taxon>
        <taxon>Vibrionales</taxon>
        <taxon>Vibrionaceae</taxon>
        <taxon>Enterovibrio</taxon>
    </lineage>
</organism>
<dbReference type="GeneID" id="35872702"/>
<evidence type="ECO:0000259" key="1">
    <source>
        <dbReference type="Pfam" id="PF00462"/>
    </source>
</evidence>
<dbReference type="EMBL" id="MDAL01000034">
    <property type="protein sequence ID" value="PMN90280.1"/>
    <property type="molecule type" value="Genomic_DNA"/>
</dbReference>
<dbReference type="Proteomes" id="UP001569154">
    <property type="component" value="Unassembled WGS sequence"/>
</dbReference>
<reference evidence="3" key="3">
    <citation type="journal article" date="2018" name="Nature">
        <title>A major lineage of non-tailed dsDNA viruses as unrecognized killers of marine bacteria.</title>
        <authorList>
            <person name="Kauffman K.M."/>
            <person name="Hussain F.A."/>
            <person name="Yang J."/>
            <person name="Arevalo P."/>
            <person name="Brown J.M."/>
            <person name="Chang W.K."/>
            <person name="VanInsberghe D."/>
            <person name="Elsherbini J."/>
            <person name="Sharma R.S."/>
            <person name="Cutler M.B."/>
            <person name="Kelly L."/>
            <person name="Polz M.F."/>
        </authorList>
    </citation>
    <scope>NUCLEOTIDE SEQUENCE</scope>
    <source>
        <strain evidence="3">10N.261.45.A10</strain>
    </source>
</reference>
<dbReference type="EMBL" id="JBGONM010000028">
    <property type="protein sequence ID" value="MEZ8082026.1"/>
    <property type="molecule type" value="Genomic_DNA"/>
</dbReference>
<dbReference type="PANTHER" id="PTHR34386">
    <property type="entry name" value="GLUTAREDOXIN"/>
    <property type="match status" value="1"/>
</dbReference>
<dbReference type="STRING" id="1190603.A1OO_16455"/>
<dbReference type="Pfam" id="PF00462">
    <property type="entry name" value="Glutaredoxin"/>
    <property type="match status" value="1"/>
</dbReference>
<dbReference type="CDD" id="cd02976">
    <property type="entry name" value="NrdH"/>
    <property type="match status" value="1"/>
</dbReference>
<reference evidence="2 5" key="4">
    <citation type="submission" date="2024-06" db="EMBL/GenBank/DDBJ databases">
        <authorList>
            <person name="Steensen K."/>
            <person name="Seneca J."/>
            <person name="Bartlau N."/>
            <person name="Yu A.X."/>
            <person name="Polz M.F."/>
        </authorList>
    </citation>
    <scope>NUCLEOTIDE SEQUENCE [LARGE SCALE GENOMIC DNA]</scope>
    <source>
        <strain evidence="2 5">1F260</strain>
    </source>
</reference>
<reference evidence="3" key="2">
    <citation type="submission" date="2016-07" db="EMBL/GenBank/DDBJ databases">
        <authorList>
            <person name="Wan K."/>
            <person name="Booth B."/>
            <person name="Spirohn K."/>
            <person name="Hao T."/>
            <person name="Hu Y."/>
            <person name="Calderwood M."/>
            <person name="Hill D."/>
            <person name="Mohr S."/>
            <person name="Vidal M."/>
            <person name="Celniker S."/>
            <person name="Perrimon N."/>
        </authorList>
    </citation>
    <scope>NUCLEOTIDE SEQUENCE</scope>
    <source>
        <strain evidence="3">10N.261.45.A10</strain>
    </source>
</reference>
<protein>
    <submittedName>
        <fullName evidence="2">Glutaredoxin family protein</fullName>
    </submittedName>
    <submittedName>
        <fullName evidence="3">NrdH-redoxin</fullName>
    </submittedName>
</protein>
<evidence type="ECO:0000313" key="4">
    <source>
        <dbReference type="Proteomes" id="UP000235387"/>
    </source>
</evidence>
<dbReference type="PROSITE" id="PS51354">
    <property type="entry name" value="GLUTAREDOXIN_2"/>
    <property type="match status" value="1"/>
</dbReference>
<keyword evidence="5" id="KW-1185">Reference proteome</keyword>
<comment type="caution">
    <text evidence="3">The sequence shown here is derived from an EMBL/GenBank/DDBJ whole genome shotgun (WGS) entry which is preliminary data.</text>
</comment>
<evidence type="ECO:0000313" key="3">
    <source>
        <dbReference type="EMBL" id="PMN90280.1"/>
    </source>
</evidence>
<evidence type="ECO:0000313" key="5">
    <source>
        <dbReference type="Proteomes" id="UP001569154"/>
    </source>
</evidence>